<evidence type="ECO:0000313" key="2">
    <source>
        <dbReference type="Proteomes" id="UP000649799"/>
    </source>
</evidence>
<gene>
    <name evidence="1" type="ORF">G9Q97_11870</name>
</gene>
<organism evidence="1 2">
    <name type="scientific">Cyclobacterium plantarum</name>
    <dbReference type="NCBI Taxonomy" id="2716263"/>
    <lineage>
        <taxon>Bacteria</taxon>
        <taxon>Pseudomonadati</taxon>
        <taxon>Bacteroidota</taxon>
        <taxon>Cytophagia</taxon>
        <taxon>Cytophagales</taxon>
        <taxon>Cyclobacteriaceae</taxon>
        <taxon>Cyclobacterium</taxon>
    </lineage>
</organism>
<dbReference type="EMBL" id="JAANYN010000004">
    <property type="protein sequence ID" value="NHE57507.1"/>
    <property type="molecule type" value="Genomic_DNA"/>
</dbReference>
<sequence>MYQQKVSQIIQSLDMLEVSCELDFKLPVNESLLTGKGEKLLLDAYGDLNGKGAMPTLKNLKIPIKVGKNVLLYDDSKHFNRYRLATLKSSLYQVFNFPWHAGYLRMCRAHERECLLSGLQDRVWKGPPLASSCFGPAEEAGDLSGNGASGWKLNAYNDLQYDLISRLHGYRLMRIPAYENLMIGGQLQRVDKLLLHPGPDLLKTIGTWLLRKMS</sequence>
<evidence type="ECO:0000313" key="1">
    <source>
        <dbReference type="EMBL" id="NHE57507.1"/>
    </source>
</evidence>
<proteinExistence type="predicted"/>
<name>A0ABX0H7F9_9BACT</name>
<dbReference type="Proteomes" id="UP000649799">
    <property type="component" value="Unassembled WGS sequence"/>
</dbReference>
<reference evidence="1 2" key="1">
    <citation type="submission" date="2020-03" db="EMBL/GenBank/DDBJ databases">
        <title>Cyclobacterium plantarum sp. nov., a marine bacterium isolated from a coastal-marine wetland.</title>
        <authorList>
            <person name="Sanchez-Porro C."/>
            <person name="Ventosa A."/>
            <person name="Amoozegar M."/>
        </authorList>
    </citation>
    <scope>NUCLEOTIDE SEQUENCE [LARGE SCALE GENOMIC DNA]</scope>
    <source>
        <strain evidence="1 2">GBPx2</strain>
    </source>
</reference>
<keyword evidence="2" id="KW-1185">Reference proteome</keyword>
<protein>
    <submittedName>
        <fullName evidence="1">Uncharacterized protein</fullName>
    </submittedName>
</protein>
<dbReference type="InterPro" id="IPR055679">
    <property type="entry name" value="DUF7255"/>
</dbReference>
<comment type="caution">
    <text evidence="1">The sequence shown here is derived from an EMBL/GenBank/DDBJ whole genome shotgun (WGS) entry which is preliminary data.</text>
</comment>
<accession>A0ABX0H7F9</accession>
<dbReference type="RefSeq" id="WP_166147071.1">
    <property type="nucleotide sequence ID" value="NZ_JAANYN010000004.1"/>
</dbReference>
<dbReference type="Pfam" id="PF23913">
    <property type="entry name" value="DUF7255"/>
    <property type="match status" value="1"/>
</dbReference>